<dbReference type="OrthoDB" id="6058203at2759"/>
<accession>C5P3P3</accession>
<name>C5P3P3_COCP7</name>
<proteinExistence type="predicted"/>
<dbReference type="Pfam" id="PF00646">
    <property type="entry name" value="F-box"/>
    <property type="match status" value="1"/>
</dbReference>
<dbReference type="KEGG" id="cpw:9695951"/>
<sequence>MDRLRPLELLDLPPELLQLILFHCSTPSFLQLSSTCQTLYTIASSCREVIKNHLKRTPGARTSLNDLKTEELFRVLKARTAEHLYGANFHSDLTNYIFKCGIIDNCTSALREGEDPNTALVEKGGSRVLLYHIQSKEAKLRSILEVPYDQPGRVEVIKTVFCKDGSLAVLQKYEPIEESCQAGRAHPFAKEALESYRQAEFHLVTYPDISGFARVPRVTVGVLQPVEGFHPTAIDVQNPSMAVIAWQHERYPLQGQVLMYTLVKDASVEEDGRTYAMYSSKPIIDADPASNILQCIPPIVRLELNDNASQVLYYHPSSTLYNRYGDLLALDTAAQQRHSWMKNACNVTLGHRLLRFSIGIPFFCTHETYQADSYRQMCRWQYLTLGIARHESEKWTIACLLRSEARCRSSRCQHVPNLDRGRRFNQWVAMARLWGYQNSESSLSGLVATSPRGKRIAIANWNVIYIWALNPQVIIEGQQGKEWEYYPENMKSEHGFVELKPIVLQPDAVCFNLKFSQSEDELIALTDRGLMRWDLGPAGKGFKVKKFLDMDAKISMGETSKGSGPAVGTSNLQDVGMIDT</sequence>
<gene>
    <name evidence="3" type="ORF">CPC735_061840</name>
</gene>
<dbReference type="Proteomes" id="UP000009084">
    <property type="component" value="Unassembled WGS sequence"/>
</dbReference>
<protein>
    <submittedName>
        <fullName evidence="3">F-box domain containing protein</fullName>
    </submittedName>
</protein>
<evidence type="ECO:0000313" key="4">
    <source>
        <dbReference type="Proteomes" id="UP000009084"/>
    </source>
</evidence>
<reference evidence="3 4" key="1">
    <citation type="journal article" date="2009" name="Genome Res.">
        <title>Comparative genomic analyses of the human fungal pathogens Coccidioides and their relatives.</title>
        <authorList>
            <person name="Sharpton T.J."/>
            <person name="Stajich J.E."/>
            <person name="Rounsley S.D."/>
            <person name="Gardner M.J."/>
            <person name="Wortman J.R."/>
            <person name="Jordar V.S."/>
            <person name="Maiti R."/>
            <person name="Kodira C.D."/>
            <person name="Neafsey D.E."/>
            <person name="Zeng Q."/>
            <person name="Hung C.-Y."/>
            <person name="McMahan C."/>
            <person name="Muszewska A."/>
            <person name="Grynberg M."/>
            <person name="Mandel M.A."/>
            <person name="Kellner E.M."/>
            <person name="Barker B.M."/>
            <person name="Galgiani J.N."/>
            <person name="Orbach M.J."/>
            <person name="Kirkland T.N."/>
            <person name="Cole G.T."/>
            <person name="Henn M.R."/>
            <person name="Birren B.W."/>
            <person name="Taylor J.W."/>
        </authorList>
    </citation>
    <scope>NUCLEOTIDE SEQUENCE [LARGE SCALE GENOMIC DNA]</scope>
    <source>
        <strain evidence="4">C735</strain>
    </source>
</reference>
<dbReference type="SUPFAM" id="SSF81383">
    <property type="entry name" value="F-box domain"/>
    <property type="match status" value="1"/>
</dbReference>
<feature type="domain" description="F-box" evidence="2">
    <location>
        <begin position="6"/>
        <end position="53"/>
    </location>
</feature>
<evidence type="ECO:0000256" key="1">
    <source>
        <dbReference type="SAM" id="MobiDB-lite"/>
    </source>
</evidence>
<dbReference type="EMBL" id="ACFW01000015">
    <property type="protein sequence ID" value="EER28311.1"/>
    <property type="molecule type" value="Genomic_DNA"/>
</dbReference>
<dbReference type="PROSITE" id="PS50181">
    <property type="entry name" value="FBOX"/>
    <property type="match status" value="1"/>
</dbReference>
<dbReference type="InterPro" id="IPR036047">
    <property type="entry name" value="F-box-like_dom_sf"/>
</dbReference>
<feature type="region of interest" description="Disordered" evidence="1">
    <location>
        <begin position="558"/>
        <end position="580"/>
    </location>
</feature>
<dbReference type="HOGENOM" id="CLU_029869_0_0_1"/>
<feature type="compositionally biased region" description="Polar residues" evidence="1">
    <location>
        <begin position="558"/>
        <end position="573"/>
    </location>
</feature>
<dbReference type="AlphaFoldDB" id="C5P3P3"/>
<evidence type="ECO:0000313" key="3">
    <source>
        <dbReference type="EMBL" id="EER28311.1"/>
    </source>
</evidence>
<organism evidence="3 4">
    <name type="scientific">Coccidioides posadasii (strain C735)</name>
    <name type="common">Valley fever fungus</name>
    <dbReference type="NCBI Taxonomy" id="222929"/>
    <lineage>
        <taxon>Eukaryota</taxon>
        <taxon>Fungi</taxon>
        <taxon>Dikarya</taxon>
        <taxon>Ascomycota</taxon>
        <taxon>Pezizomycotina</taxon>
        <taxon>Eurotiomycetes</taxon>
        <taxon>Eurotiomycetidae</taxon>
        <taxon>Onygenales</taxon>
        <taxon>Onygenaceae</taxon>
        <taxon>Coccidioides</taxon>
    </lineage>
</organism>
<dbReference type="InterPro" id="IPR001810">
    <property type="entry name" value="F-box_dom"/>
</dbReference>
<dbReference type="SMART" id="SM00256">
    <property type="entry name" value="FBOX"/>
    <property type="match status" value="1"/>
</dbReference>
<dbReference type="VEuPathDB" id="FungiDB:CPC735_061840"/>
<evidence type="ECO:0000259" key="2">
    <source>
        <dbReference type="PROSITE" id="PS50181"/>
    </source>
</evidence>
<comment type="caution">
    <text evidence="3">The sequence shown here is derived from an EMBL/GenBank/DDBJ whole genome shotgun (WGS) entry which is preliminary data.</text>
</comment>